<evidence type="ECO:0000313" key="3">
    <source>
        <dbReference type="Proteomes" id="UP000276834"/>
    </source>
</evidence>
<evidence type="ECO:0000313" key="2">
    <source>
        <dbReference type="EMBL" id="RLV93178.1"/>
    </source>
</evidence>
<feature type="region of interest" description="Disordered" evidence="1">
    <location>
        <begin position="1"/>
        <end position="25"/>
    </location>
</feature>
<keyword evidence="3" id="KW-1185">Reference proteome</keyword>
<protein>
    <submittedName>
        <fullName evidence="2">Uncharacterized protein</fullName>
    </submittedName>
</protein>
<name>A0A3L8S1M3_CHLGU</name>
<dbReference type="Proteomes" id="UP000276834">
    <property type="component" value="Unassembled WGS sequence"/>
</dbReference>
<organism evidence="2 3">
    <name type="scientific">Chloebia gouldiae</name>
    <name type="common">Gouldian finch</name>
    <name type="synonym">Erythrura gouldiae</name>
    <dbReference type="NCBI Taxonomy" id="44316"/>
    <lineage>
        <taxon>Eukaryota</taxon>
        <taxon>Metazoa</taxon>
        <taxon>Chordata</taxon>
        <taxon>Craniata</taxon>
        <taxon>Vertebrata</taxon>
        <taxon>Euteleostomi</taxon>
        <taxon>Archelosauria</taxon>
        <taxon>Archosauria</taxon>
        <taxon>Dinosauria</taxon>
        <taxon>Saurischia</taxon>
        <taxon>Theropoda</taxon>
        <taxon>Coelurosauria</taxon>
        <taxon>Aves</taxon>
        <taxon>Neognathae</taxon>
        <taxon>Neoaves</taxon>
        <taxon>Telluraves</taxon>
        <taxon>Australaves</taxon>
        <taxon>Passeriformes</taxon>
        <taxon>Passeroidea</taxon>
        <taxon>Passeridae</taxon>
        <taxon>Chloebia</taxon>
    </lineage>
</organism>
<dbReference type="EMBL" id="QUSF01000093">
    <property type="protein sequence ID" value="RLV93178.1"/>
    <property type="molecule type" value="Genomic_DNA"/>
</dbReference>
<gene>
    <name evidence="2" type="ORF">DV515_00013545</name>
</gene>
<evidence type="ECO:0000256" key="1">
    <source>
        <dbReference type="SAM" id="MobiDB-lite"/>
    </source>
</evidence>
<sequence>MALGSPASSCAGIPRQSHSEAPSEAFTSAARINEWKALLSKMPQCSVLAEVYEKANTRSEAMV</sequence>
<proteinExistence type="predicted"/>
<reference evidence="2 3" key="1">
    <citation type="journal article" date="2018" name="Proc. R. Soc. B">
        <title>A non-coding region near Follistatin controls head colour polymorphism in the Gouldian finch.</title>
        <authorList>
            <person name="Toomey M.B."/>
            <person name="Marques C.I."/>
            <person name="Andrade P."/>
            <person name="Araujo P.M."/>
            <person name="Sabatino S."/>
            <person name="Gazda M.A."/>
            <person name="Afonso S."/>
            <person name="Lopes R.J."/>
            <person name="Corbo J.C."/>
            <person name="Carneiro M."/>
        </authorList>
    </citation>
    <scope>NUCLEOTIDE SEQUENCE [LARGE SCALE GENOMIC DNA]</scope>
    <source>
        <strain evidence="2">Red01</strain>
        <tissue evidence="2">Muscle</tissue>
    </source>
</reference>
<comment type="caution">
    <text evidence="2">The sequence shown here is derived from an EMBL/GenBank/DDBJ whole genome shotgun (WGS) entry which is preliminary data.</text>
</comment>
<accession>A0A3L8S1M3</accession>
<dbReference type="AlphaFoldDB" id="A0A3L8S1M3"/>